<evidence type="ECO:0000256" key="6">
    <source>
        <dbReference type="PIRSR" id="PIRSR000337-1"/>
    </source>
</evidence>
<dbReference type="OrthoDB" id="3265338at2"/>
<dbReference type="PANTHER" id="PTHR30011:SF16">
    <property type="entry name" value="C2H2 FINGER DOMAIN TRANSCRIPTION FACTOR (EUROFUNG)-RELATED"/>
    <property type="match status" value="1"/>
</dbReference>
<evidence type="ECO:0000256" key="2">
    <source>
        <dbReference type="ARBA" id="ARBA00022643"/>
    </source>
</evidence>
<comment type="similarity">
    <text evidence="5">Belongs to the NtaA/SnaA/DszA monooxygenase family.</text>
</comment>
<feature type="binding site" evidence="6">
    <location>
        <position position="218"/>
    </location>
    <ligand>
        <name>FMN</name>
        <dbReference type="ChEBI" id="CHEBI:58210"/>
    </ligand>
</feature>
<dbReference type="Pfam" id="PF00296">
    <property type="entry name" value="Bac_luciferase"/>
    <property type="match status" value="1"/>
</dbReference>
<dbReference type="InterPro" id="IPR011251">
    <property type="entry name" value="Luciferase-like_dom"/>
</dbReference>
<dbReference type="SUPFAM" id="SSF51679">
    <property type="entry name" value="Bacterial luciferase-like"/>
    <property type="match status" value="1"/>
</dbReference>
<organism evidence="8 9">
    <name type="scientific">Arthrobacter psychrolactophilus</name>
    <dbReference type="NCBI Taxonomy" id="92442"/>
    <lineage>
        <taxon>Bacteria</taxon>
        <taxon>Bacillati</taxon>
        <taxon>Actinomycetota</taxon>
        <taxon>Actinomycetes</taxon>
        <taxon>Micrococcales</taxon>
        <taxon>Micrococcaceae</taxon>
        <taxon>Arthrobacter</taxon>
    </lineage>
</organism>
<accession>A0A2V5IW16</accession>
<feature type="domain" description="Luciferase-like" evidence="7">
    <location>
        <begin position="27"/>
        <end position="381"/>
    </location>
</feature>
<proteinExistence type="inferred from homology"/>
<sequence length="444" mass="48836">MTQRQLHLNAFIHGTGHHEASWRHKDVDPRAELSLEHYLKIATTAERGKLDSLFLADGLAISSNIQFNAYSSFEPLTLLSALATATERIGLIATASTSYNQPYSLARALASVDRISKGRAGWNIVTSAGQGEAKNFNLADRPAHAARYERAHEFLETAKELWDSWDDDAVVANQETGRYSDPDKIHPIDHEGKHFQVRGPLNLPRPLQGHPLLVQAGSSEAGKEFAARHAEAVFTAHLSVESAREFYADLKGRLGAFGRSSDALLILPGISAYIGDSQEEAQEKYDYLNSLANPEYGVQQLSQQLDFDLSAYPLDAQLPELPEGTDGTQSRKKLIVDVARKESLTIRELTRKLAGARGHFTFIGTPAQVADEIELWFTTGAADGFNIMPPTFPGGLDDFIDKVVPLLQERGLFRTEYTGHTLREHYGLARPEPILPAATLALSA</sequence>
<protein>
    <submittedName>
        <fullName evidence="8">LLM class flavin-dependent oxidoreductase</fullName>
    </submittedName>
</protein>
<dbReference type="AlphaFoldDB" id="A0A2V5IW16"/>
<feature type="binding site" evidence="6">
    <location>
        <position position="148"/>
    </location>
    <ligand>
        <name>FMN</name>
        <dbReference type="ChEBI" id="CHEBI:58210"/>
    </ligand>
</feature>
<dbReference type="Proteomes" id="UP000247980">
    <property type="component" value="Unassembled WGS sequence"/>
</dbReference>
<evidence type="ECO:0000259" key="7">
    <source>
        <dbReference type="Pfam" id="PF00296"/>
    </source>
</evidence>
<dbReference type="PIRSF" id="PIRSF000337">
    <property type="entry name" value="NTA_MOA"/>
    <property type="match status" value="1"/>
</dbReference>
<keyword evidence="3" id="KW-0560">Oxidoreductase</keyword>
<feature type="binding site" evidence="6">
    <location>
        <position position="219"/>
    </location>
    <ligand>
        <name>FMN</name>
        <dbReference type="ChEBI" id="CHEBI:58210"/>
    </ligand>
</feature>
<keyword evidence="1 6" id="KW-0285">Flavoprotein</keyword>
<keyword evidence="4" id="KW-0503">Monooxygenase</keyword>
<gene>
    <name evidence="8" type="ORF">CVS30_01905</name>
</gene>
<evidence type="ECO:0000256" key="1">
    <source>
        <dbReference type="ARBA" id="ARBA00022630"/>
    </source>
</evidence>
<keyword evidence="9" id="KW-1185">Reference proteome</keyword>
<dbReference type="InterPro" id="IPR036661">
    <property type="entry name" value="Luciferase-like_sf"/>
</dbReference>
<evidence type="ECO:0000313" key="8">
    <source>
        <dbReference type="EMBL" id="PYI40291.1"/>
    </source>
</evidence>
<dbReference type="PANTHER" id="PTHR30011">
    <property type="entry name" value="ALKANESULFONATE MONOOXYGENASE-RELATED"/>
    <property type="match status" value="1"/>
</dbReference>
<dbReference type="GO" id="GO:0016705">
    <property type="term" value="F:oxidoreductase activity, acting on paired donors, with incorporation or reduction of molecular oxygen"/>
    <property type="evidence" value="ECO:0007669"/>
    <property type="project" value="InterPro"/>
</dbReference>
<dbReference type="GO" id="GO:0004497">
    <property type="term" value="F:monooxygenase activity"/>
    <property type="evidence" value="ECO:0007669"/>
    <property type="project" value="UniProtKB-KW"/>
</dbReference>
<feature type="binding site" evidence="6">
    <location>
        <position position="57"/>
    </location>
    <ligand>
        <name>FMN</name>
        <dbReference type="ChEBI" id="CHEBI:58210"/>
    </ligand>
</feature>
<evidence type="ECO:0000313" key="9">
    <source>
        <dbReference type="Proteomes" id="UP000247980"/>
    </source>
</evidence>
<keyword evidence="2 6" id="KW-0288">FMN</keyword>
<dbReference type="InterPro" id="IPR051260">
    <property type="entry name" value="Diverse_substr_monoxygenases"/>
</dbReference>
<dbReference type="RefSeq" id="WP_110483616.1">
    <property type="nucleotide sequence ID" value="NZ_QJVC01000001.1"/>
</dbReference>
<reference evidence="8 9" key="1">
    <citation type="submission" date="2018-05" db="EMBL/GenBank/DDBJ databases">
        <title>Genetic diversity of glacier-inhabiting Cryobacterium bacteria in China and description of Cryobacterium mengkeensis sp. nov. and Arthrobacter glacialis sp. nov.</title>
        <authorList>
            <person name="Liu Q."/>
            <person name="Xin Y.-H."/>
        </authorList>
    </citation>
    <scope>NUCLEOTIDE SEQUENCE [LARGE SCALE GENOMIC DNA]</scope>
    <source>
        <strain evidence="8 9">B7</strain>
    </source>
</reference>
<dbReference type="EMBL" id="QJVC01000001">
    <property type="protein sequence ID" value="PYI40291.1"/>
    <property type="molecule type" value="Genomic_DNA"/>
</dbReference>
<feature type="binding site" evidence="6">
    <location>
        <position position="144"/>
    </location>
    <ligand>
        <name>FMN</name>
        <dbReference type="ChEBI" id="CHEBI:58210"/>
    </ligand>
</feature>
<dbReference type="CDD" id="cd01095">
    <property type="entry name" value="Nitrilotriacetate_monoxgenase"/>
    <property type="match status" value="1"/>
</dbReference>
<dbReference type="NCBIfam" id="TIGR03860">
    <property type="entry name" value="FMN_nitrolo"/>
    <property type="match status" value="1"/>
</dbReference>
<name>A0A2V5IW16_9MICC</name>
<dbReference type="InterPro" id="IPR016215">
    <property type="entry name" value="NTA_MOA"/>
</dbReference>
<dbReference type="Gene3D" id="3.20.20.30">
    <property type="entry name" value="Luciferase-like domain"/>
    <property type="match status" value="1"/>
</dbReference>
<evidence type="ECO:0000256" key="5">
    <source>
        <dbReference type="ARBA" id="ARBA00033748"/>
    </source>
</evidence>
<comment type="caution">
    <text evidence="8">The sequence shown here is derived from an EMBL/GenBank/DDBJ whole genome shotgun (WGS) entry which is preliminary data.</text>
</comment>
<evidence type="ECO:0000256" key="3">
    <source>
        <dbReference type="ARBA" id="ARBA00023002"/>
    </source>
</evidence>
<evidence type="ECO:0000256" key="4">
    <source>
        <dbReference type="ARBA" id="ARBA00023033"/>
    </source>
</evidence>
<feature type="binding site" evidence="6">
    <location>
        <position position="94"/>
    </location>
    <ligand>
        <name>FMN</name>
        <dbReference type="ChEBI" id="CHEBI:58210"/>
    </ligand>
</feature>